<name>A0A9W6SWG9_9ACTN</name>
<dbReference type="Pfam" id="PF01909">
    <property type="entry name" value="NTP_transf_2"/>
    <property type="match status" value="1"/>
</dbReference>
<gene>
    <name evidence="2" type="ORF">Afil01_68080</name>
</gene>
<evidence type="ECO:0000313" key="3">
    <source>
        <dbReference type="Proteomes" id="UP001165079"/>
    </source>
</evidence>
<dbReference type="GO" id="GO:0016779">
    <property type="term" value="F:nucleotidyltransferase activity"/>
    <property type="evidence" value="ECO:0007669"/>
    <property type="project" value="InterPro"/>
</dbReference>
<reference evidence="2" key="1">
    <citation type="submission" date="2023-03" db="EMBL/GenBank/DDBJ databases">
        <title>Actinorhabdospora filicis NBRC 111898.</title>
        <authorList>
            <person name="Ichikawa N."/>
            <person name="Sato H."/>
            <person name="Tonouchi N."/>
        </authorList>
    </citation>
    <scope>NUCLEOTIDE SEQUENCE</scope>
    <source>
        <strain evidence="2">NBRC 111898</strain>
    </source>
</reference>
<dbReference type="EMBL" id="BSTX01000008">
    <property type="protein sequence ID" value="GLZ82001.1"/>
    <property type="molecule type" value="Genomic_DNA"/>
</dbReference>
<proteinExistence type="predicted"/>
<dbReference type="InterPro" id="IPR002934">
    <property type="entry name" value="Polymerase_NTP_transf_dom"/>
</dbReference>
<dbReference type="InterPro" id="IPR043519">
    <property type="entry name" value="NT_sf"/>
</dbReference>
<dbReference type="AlphaFoldDB" id="A0A9W6SWG9"/>
<feature type="domain" description="Polymerase nucleotidyl transferase" evidence="1">
    <location>
        <begin position="14"/>
        <end position="80"/>
    </location>
</feature>
<keyword evidence="3" id="KW-1185">Reference proteome</keyword>
<organism evidence="2 3">
    <name type="scientific">Actinorhabdospora filicis</name>
    <dbReference type="NCBI Taxonomy" id="1785913"/>
    <lineage>
        <taxon>Bacteria</taxon>
        <taxon>Bacillati</taxon>
        <taxon>Actinomycetota</taxon>
        <taxon>Actinomycetes</taxon>
        <taxon>Micromonosporales</taxon>
        <taxon>Micromonosporaceae</taxon>
        <taxon>Actinorhabdospora</taxon>
    </lineage>
</organism>
<accession>A0A9W6SWG9</accession>
<sequence>MDPRLSPAPEVPAFAGRLRELIGPLAVYVGGSLAFGDYRPGISDMDVIAVTRARPDRRELKTVVALHKELAVEKLHCAYLPADDATDLAREHAYWAHGRLYERAVSGIARAELLRGGITVFGPAPEELVPSLSVDEVRRAALAELTGYWSWAVTRRRIWADDLYVDLGLVTLARVAATVDADRLITKAEAIARLGDFGVPVELAEQIRRRRDGETVPLTGRERVQRGDLARRLVREGIARLVA</sequence>
<comment type="caution">
    <text evidence="2">The sequence shown here is derived from an EMBL/GenBank/DDBJ whole genome shotgun (WGS) entry which is preliminary data.</text>
</comment>
<dbReference type="RefSeq" id="WP_285667567.1">
    <property type="nucleotide sequence ID" value="NZ_BSTX01000008.1"/>
</dbReference>
<dbReference type="Proteomes" id="UP001165079">
    <property type="component" value="Unassembled WGS sequence"/>
</dbReference>
<dbReference type="SUPFAM" id="SSF81301">
    <property type="entry name" value="Nucleotidyltransferase"/>
    <property type="match status" value="1"/>
</dbReference>
<protein>
    <submittedName>
        <fullName evidence="2">Nucleotidyltransferase</fullName>
    </submittedName>
</protein>
<evidence type="ECO:0000259" key="1">
    <source>
        <dbReference type="Pfam" id="PF01909"/>
    </source>
</evidence>
<evidence type="ECO:0000313" key="2">
    <source>
        <dbReference type="EMBL" id="GLZ82001.1"/>
    </source>
</evidence>